<evidence type="ECO:0000256" key="4">
    <source>
        <dbReference type="ARBA" id="ARBA00022622"/>
    </source>
</evidence>
<keyword evidence="10" id="KW-0119">Carbohydrate metabolism</keyword>
<feature type="domain" description="NodB homology" evidence="14">
    <location>
        <begin position="38"/>
        <end position="220"/>
    </location>
</feature>
<dbReference type="OrthoDB" id="2125469at2759"/>
<keyword evidence="12" id="KW-0961">Cell wall biogenesis/degradation</keyword>
<evidence type="ECO:0000256" key="2">
    <source>
        <dbReference type="ARBA" id="ARBA00004609"/>
    </source>
</evidence>
<dbReference type="GO" id="GO:0046872">
    <property type="term" value="F:metal ion binding"/>
    <property type="evidence" value="ECO:0007669"/>
    <property type="project" value="UniProtKB-KW"/>
</dbReference>
<dbReference type="GO" id="GO:0098552">
    <property type="term" value="C:side of membrane"/>
    <property type="evidence" value="ECO:0007669"/>
    <property type="project" value="UniProtKB-KW"/>
</dbReference>
<dbReference type="PANTHER" id="PTHR46471">
    <property type="entry name" value="CHITIN DEACETYLASE"/>
    <property type="match status" value="1"/>
</dbReference>
<keyword evidence="7" id="KW-0378">Hydrolase</keyword>
<dbReference type="Gene3D" id="3.20.20.370">
    <property type="entry name" value="Glycoside hydrolase/deacetylase"/>
    <property type="match status" value="1"/>
</dbReference>
<proteinExistence type="predicted"/>
<evidence type="ECO:0000256" key="13">
    <source>
        <dbReference type="SAM" id="SignalP"/>
    </source>
</evidence>
<evidence type="ECO:0000256" key="5">
    <source>
        <dbReference type="ARBA" id="ARBA00022723"/>
    </source>
</evidence>
<evidence type="ECO:0000256" key="11">
    <source>
        <dbReference type="ARBA" id="ARBA00023288"/>
    </source>
</evidence>
<evidence type="ECO:0000256" key="9">
    <source>
        <dbReference type="ARBA" id="ARBA00023180"/>
    </source>
</evidence>
<protein>
    <submittedName>
        <fullName evidence="15">Deacetylase</fullName>
    </submittedName>
</protein>
<dbReference type="SUPFAM" id="SSF88713">
    <property type="entry name" value="Glycoside hydrolase/deacetylase"/>
    <property type="match status" value="1"/>
</dbReference>
<dbReference type="CDD" id="cd10951">
    <property type="entry name" value="CE4_ClCDA_like"/>
    <property type="match status" value="1"/>
</dbReference>
<keyword evidence="9" id="KW-0325">Glycoprotein</keyword>
<name>A0A1E3IY95_9TREE</name>
<dbReference type="AlphaFoldDB" id="A0A1E3IY95"/>
<keyword evidence="3" id="KW-1003">Cell membrane</keyword>
<evidence type="ECO:0000256" key="12">
    <source>
        <dbReference type="ARBA" id="ARBA00023316"/>
    </source>
</evidence>
<keyword evidence="5" id="KW-0479">Metal-binding</keyword>
<accession>A0A1E3IY95</accession>
<dbReference type="GO" id="GO:0005886">
    <property type="term" value="C:plasma membrane"/>
    <property type="evidence" value="ECO:0007669"/>
    <property type="project" value="UniProtKB-SubCell"/>
</dbReference>
<dbReference type="GO" id="GO:0016810">
    <property type="term" value="F:hydrolase activity, acting on carbon-nitrogen (but not peptide) bonds"/>
    <property type="evidence" value="ECO:0007669"/>
    <property type="project" value="InterPro"/>
</dbReference>
<dbReference type="RefSeq" id="XP_019030685.1">
    <property type="nucleotide sequence ID" value="XM_019177532.1"/>
</dbReference>
<feature type="chain" id="PRO_5009130099" evidence="13">
    <location>
        <begin position="19"/>
        <end position="248"/>
    </location>
</feature>
<dbReference type="GO" id="GO:0005975">
    <property type="term" value="P:carbohydrate metabolic process"/>
    <property type="evidence" value="ECO:0007669"/>
    <property type="project" value="InterPro"/>
</dbReference>
<dbReference type="Proteomes" id="UP000094819">
    <property type="component" value="Unassembled WGS sequence"/>
</dbReference>
<organism evidence="15 16">
    <name type="scientific">Cryptococcus wingfieldii CBS 7118</name>
    <dbReference type="NCBI Taxonomy" id="1295528"/>
    <lineage>
        <taxon>Eukaryota</taxon>
        <taxon>Fungi</taxon>
        <taxon>Dikarya</taxon>
        <taxon>Basidiomycota</taxon>
        <taxon>Agaricomycotina</taxon>
        <taxon>Tremellomycetes</taxon>
        <taxon>Tremellales</taxon>
        <taxon>Cryptococcaceae</taxon>
        <taxon>Cryptococcus</taxon>
    </lineage>
</organism>
<dbReference type="PROSITE" id="PS51677">
    <property type="entry name" value="NODB"/>
    <property type="match status" value="1"/>
</dbReference>
<reference evidence="15 16" key="1">
    <citation type="submission" date="2016-06" db="EMBL/GenBank/DDBJ databases">
        <title>Evolution of pathogenesis and genome organization in the Tremellales.</title>
        <authorList>
            <person name="Cuomo C."/>
            <person name="Litvintseva A."/>
            <person name="Heitman J."/>
            <person name="Chen Y."/>
            <person name="Sun S."/>
            <person name="Springer D."/>
            <person name="Dromer F."/>
            <person name="Young S."/>
            <person name="Zeng Q."/>
            <person name="Chapman S."/>
            <person name="Gujja S."/>
            <person name="Saif S."/>
            <person name="Birren B."/>
        </authorList>
    </citation>
    <scope>NUCLEOTIDE SEQUENCE [LARGE SCALE GENOMIC DNA]</scope>
    <source>
        <strain evidence="15 16">CBS 7118</strain>
    </source>
</reference>
<comment type="cofactor">
    <cofactor evidence="1">
        <name>Co(2+)</name>
        <dbReference type="ChEBI" id="CHEBI:48828"/>
    </cofactor>
</comment>
<dbReference type="InterPro" id="IPR011330">
    <property type="entry name" value="Glyco_hydro/deAcase_b/a-brl"/>
</dbReference>
<evidence type="ECO:0000313" key="16">
    <source>
        <dbReference type="Proteomes" id="UP000094819"/>
    </source>
</evidence>
<evidence type="ECO:0000256" key="7">
    <source>
        <dbReference type="ARBA" id="ARBA00022801"/>
    </source>
</evidence>
<comment type="subcellular location">
    <subcellularLocation>
        <location evidence="2">Cell membrane</location>
        <topology evidence="2">Lipid-anchor</topology>
        <topology evidence="2">GPI-anchor</topology>
    </subcellularLocation>
</comment>
<keyword evidence="6 13" id="KW-0732">Signal</keyword>
<dbReference type="InterPro" id="IPR002509">
    <property type="entry name" value="NODB_dom"/>
</dbReference>
<evidence type="ECO:0000256" key="3">
    <source>
        <dbReference type="ARBA" id="ARBA00022475"/>
    </source>
</evidence>
<dbReference type="Pfam" id="PF01522">
    <property type="entry name" value="Polysacc_deac_1"/>
    <property type="match status" value="1"/>
</dbReference>
<keyword evidence="4" id="KW-0336">GPI-anchor</keyword>
<keyword evidence="8" id="KW-0472">Membrane</keyword>
<evidence type="ECO:0000256" key="6">
    <source>
        <dbReference type="ARBA" id="ARBA00022729"/>
    </source>
</evidence>
<comment type="caution">
    <text evidence="15">The sequence shown here is derived from an EMBL/GenBank/DDBJ whole genome shotgun (WGS) entry which is preliminary data.</text>
</comment>
<keyword evidence="11" id="KW-0449">Lipoprotein</keyword>
<dbReference type="PANTHER" id="PTHR46471:SF2">
    <property type="entry name" value="CHITIN DEACETYLASE-RELATED"/>
    <property type="match status" value="1"/>
</dbReference>
<evidence type="ECO:0000313" key="15">
    <source>
        <dbReference type="EMBL" id="ODN93580.1"/>
    </source>
</evidence>
<evidence type="ECO:0000256" key="8">
    <source>
        <dbReference type="ARBA" id="ARBA00023136"/>
    </source>
</evidence>
<dbReference type="EMBL" id="AWGH01000016">
    <property type="protein sequence ID" value="ODN93580.1"/>
    <property type="molecule type" value="Genomic_DNA"/>
</dbReference>
<evidence type="ECO:0000256" key="10">
    <source>
        <dbReference type="ARBA" id="ARBA00023277"/>
    </source>
</evidence>
<dbReference type="GeneID" id="30194662"/>
<feature type="signal peptide" evidence="13">
    <location>
        <begin position="1"/>
        <end position="18"/>
    </location>
</feature>
<keyword evidence="16" id="KW-1185">Reference proteome</keyword>
<sequence>MQFLTSLSALAFLSTALANPIVGKRSWPDVIDNCNQDGTVALTYDDGPWDYEEDVANALDGGKATFFFNGNNYECIYDRADQIKALYDAGHTLGSHTWSHADVTELSWDEFHDELWKIEEAFIKILGVKPKYFRPPYGNINDNAMNVLENRGYSKVFMWSDDTEDSLDKGAARGEEVLDGVANDYPNPHLVLSHSTYPQNSQEVLPHSLPKLKSAGYNLVTAGQCVGTDEWPYEWVGEPQARDDSWTC</sequence>
<evidence type="ECO:0000256" key="1">
    <source>
        <dbReference type="ARBA" id="ARBA00001941"/>
    </source>
</evidence>
<dbReference type="GO" id="GO:0071555">
    <property type="term" value="P:cell wall organization"/>
    <property type="evidence" value="ECO:0007669"/>
    <property type="project" value="UniProtKB-KW"/>
</dbReference>
<gene>
    <name evidence="15" type="ORF">L198_05449</name>
</gene>
<evidence type="ECO:0000259" key="14">
    <source>
        <dbReference type="PROSITE" id="PS51677"/>
    </source>
</evidence>